<name>A0A9D2GRS4_9BACT</name>
<gene>
    <name evidence="4" type="ORF">IAC04_06235</name>
</gene>
<dbReference type="AlphaFoldDB" id="A0A9D2GRS4"/>
<dbReference type="EMBL" id="DXAW01000108">
    <property type="protein sequence ID" value="HIZ86069.1"/>
    <property type="molecule type" value="Genomic_DNA"/>
</dbReference>
<evidence type="ECO:0000259" key="3">
    <source>
        <dbReference type="Pfam" id="PF16378"/>
    </source>
</evidence>
<evidence type="ECO:0000256" key="2">
    <source>
        <dbReference type="SAM" id="SignalP"/>
    </source>
</evidence>
<feature type="chain" id="PRO_5038624055" evidence="2">
    <location>
        <begin position="20"/>
        <end position="558"/>
    </location>
</feature>
<keyword evidence="1" id="KW-0175">Coiled coil</keyword>
<evidence type="ECO:0000313" key="5">
    <source>
        <dbReference type="Proteomes" id="UP000824115"/>
    </source>
</evidence>
<protein>
    <submittedName>
        <fullName evidence="4">DUF4988 and DUF4465 domain-containing protein</fullName>
    </submittedName>
</protein>
<evidence type="ECO:0000256" key="1">
    <source>
        <dbReference type="SAM" id="Coils"/>
    </source>
</evidence>
<comment type="caution">
    <text evidence="4">The sequence shown here is derived from an EMBL/GenBank/DDBJ whole genome shotgun (WGS) entry which is preliminary data.</text>
</comment>
<reference evidence="4" key="2">
    <citation type="submission" date="2021-04" db="EMBL/GenBank/DDBJ databases">
        <authorList>
            <person name="Gilroy R."/>
        </authorList>
    </citation>
    <scope>NUCLEOTIDE SEQUENCE</scope>
    <source>
        <strain evidence="4">Gambia16-554</strain>
    </source>
</reference>
<dbReference type="InterPro" id="IPR032149">
    <property type="entry name" value="DUF4988"/>
</dbReference>
<dbReference type="Pfam" id="PF16378">
    <property type="entry name" value="DUF4988"/>
    <property type="match status" value="1"/>
</dbReference>
<dbReference type="Proteomes" id="UP000824115">
    <property type="component" value="Unassembled WGS sequence"/>
</dbReference>
<dbReference type="InterPro" id="IPR027828">
    <property type="entry name" value="DUF4465"/>
</dbReference>
<dbReference type="PROSITE" id="PS51257">
    <property type="entry name" value="PROKAR_LIPOPROTEIN"/>
    <property type="match status" value="1"/>
</dbReference>
<dbReference type="Pfam" id="PF14717">
    <property type="entry name" value="DUF4465"/>
    <property type="match status" value="1"/>
</dbReference>
<reference evidence="4" key="1">
    <citation type="journal article" date="2021" name="PeerJ">
        <title>Extensive microbial diversity within the chicken gut microbiome revealed by metagenomics and culture.</title>
        <authorList>
            <person name="Gilroy R."/>
            <person name="Ravi A."/>
            <person name="Getino M."/>
            <person name="Pursley I."/>
            <person name="Horton D.L."/>
            <person name="Alikhan N.F."/>
            <person name="Baker D."/>
            <person name="Gharbi K."/>
            <person name="Hall N."/>
            <person name="Watson M."/>
            <person name="Adriaenssens E.M."/>
            <person name="Foster-Nyarko E."/>
            <person name="Jarju S."/>
            <person name="Secka A."/>
            <person name="Antonio M."/>
            <person name="Oren A."/>
            <person name="Chaudhuri R.R."/>
            <person name="La Ragione R."/>
            <person name="Hildebrand F."/>
            <person name="Pallen M.J."/>
        </authorList>
    </citation>
    <scope>NUCLEOTIDE SEQUENCE</scope>
    <source>
        <strain evidence="4">Gambia16-554</strain>
    </source>
</reference>
<feature type="domain" description="DUF4988" evidence="3">
    <location>
        <begin position="28"/>
        <end position="217"/>
    </location>
</feature>
<feature type="coiled-coil region" evidence="1">
    <location>
        <begin position="39"/>
        <end position="66"/>
    </location>
</feature>
<sequence length="558" mass="61281">MKRIIRTALIALVTAAVSACSMYDDTELRDRLDGIDDKIASLEETVKGINSDIDALQKIVDALRQNVTIDRVEAGTDGYVIYFSDGTTAEITNGRDGAYAPVISVAQDDTDGLWYWTIDGEWLVVDGQRIRAQGIDGEDGQPGEDAVSPQVRINPDTKMWEISVDGGLNWESTGIVAEGQDGELGTGGSGIIADVDYESNAYNVIFILADGTRISVPKTISVEFNIEGLSSEGVESYLYGSSRTYNVEISGMFAYVVNKPDGWRVTLSMAEDTTLTVTAPTRENTYAETEGMIGFSLQSMTGEVSMVTFRVKAVEYELRVLTFEGEYWSSLIDTPQYGGPLLYGESGAGPADYEWYDDGNTFLKHVMPENFGTTCYMGGGHAVSDYVETDIANGDYLHQLAVYYKDPVTGFGGHNGSENFCVHFGYKDESPYNMTENLPSIEFGDGVARVVDHLYIMWNTYLANCVSNGNGFTDPLTPDGYVKVIAIGYDAEGVKIEQEPEFFLASSEGNIREWTKWNLSSLGKVSRIEFNMAGDSDNGYGFSQPAYFCYDDVAVRFE</sequence>
<feature type="signal peptide" evidence="2">
    <location>
        <begin position="1"/>
        <end position="19"/>
    </location>
</feature>
<evidence type="ECO:0000313" key="4">
    <source>
        <dbReference type="EMBL" id="HIZ86069.1"/>
    </source>
</evidence>
<keyword evidence="2" id="KW-0732">Signal</keyword>
<proteinExistence type="predicted"/>
<organism evidence="4 5">
    <name type="scientific">Candidatus Coprenecus stercoravium</name>
    <dbReference type="NCBI Taxonomy" id="2840735"/>
    <lineage>
        <taxon>Bacteria</taxon>
        <taxon>Pseudomonadati</taxon>
        <taxon>Bacteroidota</taxon>
        <taxon>Bacteroidia</taxon>
        <taxon>Bacteroidales</taxon>
        <taxon>Rikenellaceae</taxon>
        <taxon>Rikenellaceae incertae sedis</taxon>
        <taxon>Candidatus Coprenecus</taxon>
    </lineage>
</organism>
<dbReference type="Gene3D" id="2.60.120.1350">
    <property type="entry name" value="Protein of unknown function DUF4465"/>
    <property type="match status" value="1"/>
</dbReference>
<accession>A0A9D2GRS4</accession>